<keyword evidence="1" id="KW-0472">Membrane</keyword>
<feature type="transmembrane region" description="Helical" evidence="1">
    <location>
        <begin position="20"/>
        <end position="43"/>
    </location>
</feature>
<organism evidence="2">
    <name type="scientific">viral metagenome</name>
    <dbReference type="NCBI Taxonomy" id="1070528"/>
    <lineage>
        <taxon>unclassified sequences</taxon>
        <taxon>metagenomes</taxon>
        <taxon>organismal metagenomes</taxon>
    </lineage>
</organism>
<dbReference type="AlphaFoldDB" id="A0A6C0LV37"/>
<reference evidence="2" key="1">
    <citation type="journal article" date="2020" name="Nature">
        <title>Giant virus diversity and host interactions through global metagenomics.</title>
        <authorList>
            <person name="Schulz F."/>
            <person name="Roux S."/>
            <person name="Paez-Espino D."/>
            <person name="Jungbluth S."/>
            <person name="Walsh D.A."/>
            <person name="Denef V.J."/>
            <person name="McMahon K.D."/>
            <person name="Konstantinidis K.T."/>
            <person name="Eloe-Fadrosh E.A."/>
            <person name="Kyrpides N.C."/>
            <person name="Woyke T."/>
        </authorList>
    </citation>
    <scope>NUCLEOTIDE SEQUENCE</scope>
    <source>
        <strain evidence="2">GVMAG-S-1016713-123</strain>
    </source>
</reference>
<dbReference type="EMBL" id="MN740568">
    <property type="protein sequence ID" value="QHU34250.1"/>
    <property type="molecule type" value="Genomic_DNA"/>
</dbReference>
<evidence type="ECO:0000256" key="1">
    <source>
        <dbReference type="SAM" id="Phobius"/>
    </source>
</evidence>
<protein>
    <submittedName>
        <fullName evidence="2">Uncharacterized protein</fullName>
    </submittedName>
</protein>
<evidence type="ECO:0000313" key="2">
    <source>
        <dbReference type="EMBL" id="QHU34250.1"/>
    </source>
</evidence>
<keyword evidence="1" id="KW-1133">Transmembrane helix</keyword>
<name>A0A6C0LV37_9ZZZZ</name>
<accession>A0A6C0LV37</accession>
<keyword evidence="1" id="KW-0812">Transmembrane</keyword>
<proteinExistence type="predicted"/>
<sequence length="238" mass="27983">MKEARAYMISDIIRTKQNVYIVFLYNINIMTYINIMTAIYIGAGVDIRPIQLLKYIKNFYYIDGQPFSEFGTIQAQEWEDGGWTGKFTDGFSRPKFIPELDKNMTSINMKLINKFDNIRIYSDGDQTVHYYTNTAIPEHYEKIKDTIINFDTLIVAGHDPDSIFIDATKNKIHFIGFEGTSYYNENENKQGSDEPNGVVNRLHTKEIMNRFEKYTYIHDNGTHLSFDDWNSYYDHYLK</sequence>